<dbReference type="PANTHER" id="PTHR30069">
    <property type="entry name" value="TONB-DEPENDENT OUTER MEMBRANE RECEPTOR"/>
    <property type="match status" value="1"/>
</dbReference>
<evidence type="ECO:0000256" key="8">
    <source>
        <dbReference type="PROSITE-ProRule" id="PRU01360"/>
    </source>
</evidence>
<keyword evidence="5 9" id="KW-0798">TonB box</keyword>
<keyword evidence="2 8" id="KW-0813">Transport</keyword>
<dbReference type="eggNOG" id="COG4206">
    <property type="taxonomic scope" value="Bacteria"/>
</dbReference>
<evidence type="ECO:0000259" key="11">
    <source>
        <dbReference type="Pfam" id="PF07715"/>
    </source>
</evidence>
<gene>
    <name evidence="12" type="ORF">TW72_14390</name>
</gene>
<evidence type="ECO:0000256" key="3">
    <source>
        <dbReference type="ARBA" id="ARBA00022452"/>
    </source>
</evidence>
<dbReference type="Proteomes" id="UP000033664">
    <property type="component" value="Unassembled WGS sequence"/>
</dbReference>
<dbReference type="RefSeq" id="WP_045978257.1">
    <property type="nucleotide sequence ID" value="NZ_JXXY01000001.1"/>
</dbReference>
<feature type="domain" description="TonB-dependent receptor plug" evidence="11">
    <location>
        <begin position="38"/>
        <end position="148"/>
    </location>
</feature>
<evidence type="ECO:0000256" key="4">
    <source>
        <dbReference type="ARBA" id="ARBA00022692"/>
    </source>
</evidence>
<dbReference type="InterPro" id="IPR037066">
    <property type="entry name" value="Plug_dom_sf"/>
</dbReference>
<dbReference type="EMBL" id="JXXZ01000012">
    <property type="protein sequence ID" value="KJY97494.1"/>
    <property type="molecule type" value="Genomic_DNA"/>
</dbReference>
<dbReference type="GeneID" id="58229685"/>
<comment type="subcellular location">
    <subcellularLocation>
        <location evidence="1 8">Cell outer membrane</location>
        <topology evidence="1 8">Multi-pass membrane protein</topology>
    </subcellularLocation>
</comment>
<dbReference type="PATRIC" id="fig|151081.8.peg.341"/>
<accession>A0A0F4PZP6</accession>
<dbReference type="InterPro" id="IPR036942">
    <property type="entry name" value="Beta-barrel_TonB_sf"/>
</dbReference>
<evidence type="ECO:0000256" key="2">
    <source>
        <dbReference type="ARBA" id="ARBA00022448"/>
    </source>
</evidence>
<protein>
    <submittedName>
        <fullName evidence="12">TonB-dependent receptor</fullName>
    </submittedName>
</protein>
<dbReference type="Pfam" id="PF00593">
    <property type="entry name" value="TonB_dep_Rec_b-barrel"/>
    <property type="match status" value="1"/>
</dbReference>
<dbReference type="GO" id="GO:0044718">
    <property type="term" value="P:siderophore transmembrane transport"/>
    <property type="evidence" value="ECO:0007669"/>
    <property type="project" value="TreeGrafter"/>
</dbReference>
<dbReference type="OrthoDB" id="99480at2"/>
<sequence length="671" mass="75013">MRFNTLLLSLGAITAHPLSANVETITVYGHRSGLIGESISASSGVIGQGEIDSRAMLRSAEMLELIPGMAVTQHSGSGKANQYFIRGFNLDHGTDFATYIDGMPINMRSHGHGQGYTDLNFIIPETIATITYQKGSYHAEQGDFSSAGSAYFHLADNPTHQQLTLSIGEDNYTRAVAMASVAAGQGKVIGAAQWQGYDGPWQDINEDISKKNALLRYVGRAWDGDMSITAMAYDNRWNAADQIPRRAVRQGIITELGSLDKTLGGHSSRYSVSANWQGQRVSASAYLIDYKLDLFSNFTYFLNDPINGDQFQQYDERVISGAALGYTFSQQTSWPIEHRVGITLRNDNVGEVGLYNTRARQRLSTVREDSIDERSYSAYWHSQITISSKLEANLGLRYDYLEANVQSDNPSNSGDASDDLFSVKANINYLFTPQWAGYFNFAQGFHSNDARGATINLDPITLEATEQVDLLVRSEGGEIGVRYFDEQQFNFSTALWWLELDSELLFVGDAGNTEASDASRRYGLELSAYYWLNERFSVDMEASFTRSRLRNGTKDDRVEGAVPVVASAGVNWHINELWLSSLRFRHIGKRILSADGERRSQPLSVVNGLLSYRQTHWKVDVELLNMFNSQDHDIDYYYSSRLPGEADEGIADIHFHPIEPRTLRLSVSWLF</sequence>
<dbReference type="Gene3D" id="2.40.170.20">
    <property type="entry name" value="TonB-dependent receptor, beta-barrel domain"/>
    <property type="match status" value="1"/>
</dbReference>
<dbReference type="InterPro" id="IPR039426">
    <property type="entry name" value="TonB-dep_rcpt-like"/>
</dbReference>
<keyword evidence="6 8" id="KW-0472">Membrane</keyword>
<feature type="domain" description="TonB-dependent receptor-like beta-barrel" evidence="10">
    <location>
        <begin position="209"/>
        <end position="625"/>
    </location>
</feature>
<keyword evidence="13" id="KW-1185">Reference proteome</keyword>
<keyword evidence="3 8" id="KW-1134">Transmembrane beta strand</keyword>
<dbReference type="InterPro" id="IPR000531">
    <property type="entry name" value="Beta-barrel_TonB"/>
</dbReference>
<comment type="similarity">
    <text evidence="8 9">Belongs to the TonB-dependent receptor family.</text>
</comment>
<dbReference type="AlphaFoldDB" id="A0A0F4PZP6"/>
<dbReference type="SUPFAM" id="SSF56935">
    <property type="entry name" value="Porins"/>
    <property type="match status" value="1"/>
</dbReference>
<evidence type="ECO:0000256" key="7">
    <source>
        <dbReference type="ARBA" id="ARBA00023237"/>
    </source>
</evidence>
<evidence type="ECO:0000313" key="13">
    <source>
        <dbReference type="Proteomes" id="UP000033664"/>
    </source>
</evidence>
<keyword evidence="4 8" id="KW-0812">Transmembrane</keyword>
<name>A0A0F4PZP6_9GAMM</name>
<keyword evidence="12" id="KW-0675">Receptor</keyword>
<evidence type="ECO:0000256" key="5">
    <source>
        <dbReference type="ARBA" id="ARBA00023077"/>
    </source>
</evidence>
<organism evidence="12 13">
    <name type="scientific">Pseudoalteromonas ruthenica</name>
    <dbReference type="NCBI Taxonomy" id="151081"/>
    <lineage>
        <taxon>Bacteria</taxon>
        <taxon>Pseudomonadati</taxon>
        <taxon>Pseudomonadota</taxon>
        <taxon>Gammaproteobacteria</taxon>
        <taxon>Alteromonadales</taxon>
        <taxon>Pseudoalteromonadaceae</taxon>
        <taxon>Pseudoalteromonas</taxon>
    </lineage>
</organism>
<evidence type="ECO:0000256" key="6">
    <source>
        <dbReference type="ARBA" id="ARBA00023136"/>
    </source>
</evidence>
<comment type="caution">
    <text evidence="12">The sequence shown here is derived from an EMBL/GenBank/DDBJ whole genome shotgun (WGS) entry which is preliminary data.</text>
</comment>
<dbReference type="PANTHER" id="PTHR30069:SF36">
    <property type="entry name" value="BLL6948 PROTEIN"/>
    <property type="match status" value="1"/>
</dbReference>
<evidence type="ECO:0000256" key="9">
    <source>
        <dbReference type="RuleBase" id="RU003357"/>
    </source>
</evidence>
<keyword evidence="7 8" id="KW-0998">Cell outer membrane</keyword>
<dbReference type="Gene3D" id="2.170.130.10">
    <property type="entry name" value="TonB-dependent receptor, plug domain"/>
    <property type="match status" value="1"/>
</dbReference>
<evidence type="ECO:0000313" key="12">
    <source>
        <dbReference type="EMBL" id="KJY97494.1"/>
    </source>
</evidence>
<proteinExistence type="inferred from homology"/>
<dbReference type="InterPro" id="IPR012910">
    <property type="entry name" value="Plug_dom"/>
</dbReference>
<dbReference type="GO" id="GO:0009279">
    <property type="term" value="C:cell outer membrane"/>
    <property type="evidence" value="ECO:0007669"/>
    <property type="project" value="UniProtKB-SubCell"/>
</dbReference>
<evidence type="ECO:0000256" key="1">
    <source>
        <dbReference type="ARBA" id="ARBA00004571"/>
    </source>
</evidence>
<evidence type="ECO:0000259" key="10">
    <source>
        <dbReference type="Pfam" id="PF00593"/>
    </source>
</evidence>
<reference evidence="12 13" key="1">
    <citation type="journal article" date="2015" name="BMC Genomics">
        <title>Genome mining reveals unlocked bioactive potential of marine Gram-negative bacteria.</title>
        <authorList>
            <person name="Machado H."/>
            <person name="Sonnenschein E.C."/>
            <person name="Melchiorsen J."/>
            <person name="Gram L."/>
        </authorList>
    </citation>
    <scope>NUCLEOTIDE SEQUENCE [LARGE SCALE GENOMIC DNA]</scope>
    <source>
        <strain evidence="12 13">S3137</strain>
    </source>
</reference>
<dbReference type="PROSITE" id="PS52016">
    <property type="entry name" value="TONB_DEPENDENT_REC_3"/>
    <property type="match status" value="1"/>
</dbReference>
<dbReference type="GO" id="GO:0015344">
    <property type="term" value="F:siderophore uptake transmembrane transporter activity"/>
    <property type="evidence" value="ECO:0007669"/>
    <property type="project" value="TreeGrafter"/>
</dbReference>
<dbReference type="Pfam" id="PF07715">
    <property type="entry name" value="Plug"/>
    <property type="match status" value="1"/>
</dbReference>